<organism evidence="3 4">
    <name type="scientific">Vitis vinifera</name>
    <name type="common">Grape</name>
    <dbReference type="NCBI Taxonomy" id="29760"/>
    <lineage>
        <taxon>Eukaryota</taxon>
        <taxon>Viridiplantae</taxon>
        <taxon>Streptophyta</taxon>
        <taxon>Embryophyta</taxon>
        <taxon>Tracheophyta</taxon>
        <taxon>Spermatophyta</taxon>
        <taxon>Magnoliopsida</taxon>
        <taxon>eudicotyledons</taxon>
        <taxon>Gunneridae</taxon>
        <taxon>Pentapetalae</taxon>
        <taxon>rosids</taxon>
        <taxon>Vitales</taxon>
        <taxon>Vitaceae</taxon>
        <taxon>Viteae</taxon>
        <taxon>Vitis</taxon>
    </lineage>
</organism>
<evidence type="ECO:0000256" key="2">
    <source>
        <dbReference type="SAM" id="MobiDB-lite"/>
    </source>
</evidence>
<gene>
    <name evidence="3" type="ORF">CK203_021370</name>
</gene>
<evidence type="ECO:0000256" key="1">
    <source>
        <dbReference type="SAM" id="Coils"/>
    </source>
</evidence>
<name>A0A438IS10_VITVI</name>
<evidence type="ECO:0000313" key="4">
    <source>
        <dbReference type="Proteomes" id="UP000288805"/>
    </source>
</evidence>
<dbReference type="AlphaFoldDB" id="A0A438IS10"/>
<comment type="caution">
    <text evidence="3">The sequence shown here is derived from an EMBL/GenBank/DDBJ whole genome shotgun (WGS) entry which is preliminary data.</text>
</comment>
<proteinExistence type="predicted"/>
<feature type="compositionally biased region" description="Low complexity" evidence="2">
    <location>
        <begin position="490"/>
        <end position="506"/>
    </location>
</feature>
<feature type="coiled-coil region" evidence="1">
    <location>
        <begin position="627"/>
        <end position="696"/>
    </location>
</feature>
<accession>A0A438IS10</accession>
<dbReference type="Proteomes" id="UP000288805">
    <property type="component" value="Unassembled WGS sequence"/>
</dbReference>
<protein>
    <submittedName>
        <fullName evidence="3">Uncharacterized protein</fullName>
    </submittedName>
</protein>
<reference evidence="3 4" key="1">
    <citation type="journal article" date="2018" name="PLoS Genet.">
        <title>Population sequencing reveals clonal diversity and ancestral inbreeding in the grapevine cultivar Chardonnay.</title>
        <authorList>
            <person name="Roach M.J."/>
            <person name="Johnson D.L."/>
            <person name="Bohlmann J."/>
            <person name="van Vuuren H.J."/>
            <person name="Jones S.J."/>
            <person name="Pretorius I.S."/>
            <person name="Schmidt S.A."/>
            <person name="Borneman A.R."/>
        </authorList>
    </citation>
    <scope>NUCLEOTIDE SEQUENCE [LARGE SCALE GENOMIC DNA]</scope>
    <source>
        <strain evidence="4">cv. Chardonnay</strain>
        <tissue evidence="3">Leaf</tissue>
    </source>
</reference>
<feature type="region of interest" description="Disordered" evidence="2">
    <location>
        <begin position="370"/>
        <end position="415"/>
    </location>
</feature>
<dbReference type="EMBL" id="QGNW01000086">
    <property type="protein sequence ID" value="RVW99507.1"/>
    <property type="molecule type" value="Genomic_DNA"/>
</dbReference>
<feature type="region of interest" description="Disordered" evidence="2">
    <location>
        <begin position="465"/>
        <end position="543"/>
    </location>
</feature>
<evidence type="ECO:0000313" key="3">
    <source>
        <dbReference type="EMBL" id="RVW99507.1"/>
    </source>
</evidence>
<feature type="region of interest" description="Disordered" evidence="2">
    <location>
        <begin position="730"/>
        <end position="754"/>
    </location>
</feature>
<sequence>MAQSRIHSCSATTVNVRGMHFKGGPLPTIRGLATGKVGIQTNIQMRNSLGRRNVGGGRLSGMTQQGLLVTVNDSDNSSKASASDIHVVRMTASWPSSSFCQFALGTFSIPTFSPLCLFFDCFWLVGVPVASLHLLRVTDPALGFRFGPTLPAKKDVVSSSAARQSGKDASGVVYAEKSINKLNVRQFCERFCISNGVSVQLVDGEVVSTEKSADNAIYFSKDILSILFNLDLSLLEVLFIYSIKKGKTDLFSLAAYMSSLQLVTHLTDSTKGRAKGHVLVRDTTKKGRLVERVEKTFFDRLNKLFEITIAKRHHQTLLTARNLLAVVREPQSYVTNILPRRSPKRVVSGEHFVLKDLPFYERARKADAKARQERLDQREEKRQEGTLRKALGEKERDSPPAARPPTTKEKKKTKKTLAQVLRIAAPTLKASSSSCSFLQLVVFHQGPSSPQPDPESAGLQVVDEPEEMRNTRPAPEVSTLVATRPDEDGPSASSAAPPDAAGPSAATMVQADTPGPGSHVVVDTPMSEGVPDEKSSRAAAVPPSREELMEMLKGVPCFTDAEARLLFGTSESVVPYSQPLQERTILETAEVVIANIRHMMRTREQLFKRLQVAEAMRAFISQHPGGVEELRAQLKKVEAKLATAQKVVADGSEQLCRVEGEKEVIRAETDILKKEKEALEGQVNEVGREILQLKRDTEELWASLAAQKESEDLRGVWRLKKRRWRLGSPHRRRRWRKNTSSRRTRCTSSSTTAV</sequence>
<feature type="compositionally biased region" description="Basic residues" evidence="2">
    <location>
        <begin position="730"/>
        <end position="745"/>
    </location>
</feature>
<keyword evidence="1" id="KW-0175">Coiled coil</keyword>
<feature type="compositionally biased region" description="Basic and acidic residues" evidence="2">
    <location>
        <begin position="370"/>
        <end position="398"/>
    </location>
</feature>